<proteinExistence type="predicted"/>
<dbReference type="SUPFAM" id="SSF56300">
    <property type="entry name" value="Metallo-dependent phosphatases"/>
    <property type="match status" value="1"/>
</dbReference>
<reference evidence="2" key="1">
    <citation type="submission" date="2023-05" db="EMBL/GenBank/DDBJ databases">
        <title>[olsenella] sp. nov., isolated from a pig farm feces dump.</title>
        <authorList>
            <person name="Chang Y.-H."/>
        </authorList>
    </citation>
    <scope>NUCLEOTIDE SEQUENCE</scope>
    <source>
        <strain evidence="2">YH-ols2217</strain>
    </source>
</reference>
<sequence>MKTMVVGDLHLKASVALPLIAATGARMGVGRYVLLGDVTDDWGASPELAMSELGVLADWKDAQEADGRQVALLLGNHDHAYLARDPIRGTLTEALEKVREMLLGLDPIAAVTVGPVLVTHAGVTEAWRSRHLPDAHTADELAEGLNDTQALLGWEALASCGGARGGRQIPGPLWADLRELAIDPAPGVDQAVGHTPVPSVSRMATVGGRTLWACDTLSCTGSGTPLGDGTCLVLYDDGEGEVAFPFQDFWPELWRSGRWERLKGIEPERGAR</sequence>
<dbReference type="Gene3D" id="3.60.21.10">
    <property type="match status" value="1"/>
</dbReference>
<comment type="caution">
    <text evidence="2">The sequence shown here is derived from an EMBL/GenBank/DDBJ whole genome shotgun (WGS) entry which is preliminary data.</text>
</comment>
<dbReference type="RefSeq" id="WP_283712962.1">
    <property type="nucleotide sequence ID" value="NZ_JASJEW010000002.1"/>
</dbReference>
<dbReference type="CDD" id="cd00838">
    <property type="entry name" value="MPP_superfamily"/>
    <property type="match status" value="1"/>
</dbReference>
<evidence type="ECO:0000259" key="1">
    <source>
        <dbReference type="Pfam" id="PF00149"/>
    </source>
</evidence>
<organism evidence="2 3">
    <name type="scientific">Kribbibacterium absianum</name>
    <dbReference type="NCBI Taxonomy" id="3044210"/>
    <lineage>
        <taxon>Bacteria</taxon>
        <taxon>Bacillati</taxon>
        <taxon>Actinomycetota</taxon>
        <taxon>Coriobacteriia</taxon>
        <taxon>Coriobacteriales</taxon>
        <taxon>Kribbibacteriaceae</taxon>
        <taxon>Kribbibacterium</taxon>
    </lineage>
</organism>
<dbReference type="Proteomes" id="UP001431693">
    <property type="component" value="Unassembled WGS sequence"/>
</dbReference>
<dbReference type="InterPro" id="IPR004843">
    <property type="entry name" value="Calcineurin-like_PHP"/>
</dbReference>
<dbReference type="Pfam" id="PF00149">
    <property type="entry name" value="Metallophos"/>
    <property type="match status" value="1"/>
</dbReference>
<name>A0ABT6ZLC8_9ACTN</name>
<dbReference type="EMBL" id="JASJEX010000003">
    <property type="protein sequence ID" value="MDJ1129841.1"/>
    <property type="molecule type" value="Genomic_DNA"/>
</dbReference>
<dbReference type="InterPro" id="IPR029052">
    <property type="entry name" value="Metallo-depent_PP-like"/>
</dbReference>
<feature type="domain" description="Calcineurin-like phosphoesterase" evidence="1">
    <location>
        <begin position="1"/>
        <end position="197"/>
    </location>
</feature>
<keyword evidence="3" id="KW-1185">Reference proteome</keyword>
<gene>
    <name evidence="2" type="ORF">QJ043_07100</name>
</gene>
<evidence type="ECO:0000313" key="2">
    <source>
        <dbReference type="EMBL" id="MDJ1129841.1"/>
    </source>
</evidence>
<protein>
    <submittedName>
        <fullName evidence="2">Metallophosphoesterase</fullName>
    </submittedName>
</protein>
<accession>A0ABT6ZLC8</accession>
<evidence type="ECO:0000313" key="3">
    <source>
        <dbReference type="Proteomes" id="UP001431693"/>
    </source>
</evidence>